<evidence type="ECO:0000313" key="3">
    <source>
        <dbReference type="Proteomes" id="UP001168821"/>
    </source>
</evidence>
<dbReference type="EMBL" id="JALNTZ010000004">
    <property type="protein sequence ID" value="KAJ3655913.1"/>
    <property type="molecule type" value="Genomic_DNA"/>
</dbReference>
<organism evidence="2 3">
    <name type="scientific">Zophobas morio</name>
    <dbReference type="NCBI Taxonomy" id="2755281"/>
    <lineage>
        <taxon>Eukaryota</taxon>
        <taxon>Metazoa</taxon>
        <taxon>Ecdysozoa</taxon>
        <taxon>Arthropoda</taxon>
        <taxon>Hexapoda</taxon>
        <taxon>Insecta</taxon>
        <taxon>Pterygota</taxon>
        <taxon>Neoptera</taxon>
        <taxon>Endopterygota</taxon>
        <taxon>Coleoptera</taxon>
        <taxon>Polyphaga</taxon>
        <taxon>Cucujiformia</taxon>
        <taxon>Tenebrionidae</taxon>
        <taxon>Zophobas</taxon>
    </lineage>
</organism>
<keyword evidence="1" id="KW-0472">Membrane</keyword>
<reference evidence="2" key="1">
    <citation type="journal article" date="2023" name="G3 (Bethesda)">
        <title>Whole genome assemblies of Zophobas morio and Tenebrio molitor.</title>
        <authorList>
            <person name="Kaur S."/>
            <person name="Stinson S.A."/>
            <person name="diCenzo G.C."/>
        </authorList>
    </citation>
    <scope>NUCLEOTIDE SEQUENCE</scope>
    <source>
        <strain evidence="2">QUZm001</strain>
    </source>
</reference>
<evidence type="ECO:0000313" key="2">
    <source>
        <dbReference type="EMBL" id="KAJ3655913.1"/>
    </source>
</evidence>
<keyword evidence="1" id="KW-1133">Transmembrane helix</keyword>
<feature type="transmembrane region" description="Helical" evidence="1">
    <location>
        <begin position="20"/>
        <end position="39"/>
    </location>
</feature>
<dbReference type="AlphaFoldDB" id="A0AA38MH73"/>
<keyword evidence="1" id="KW-0812">Transmembrane</keyword>
<protein>
    <submittedName>
        <fullName evidence="2">Uncharacterized protein</fullName>
    </submittedName>
</protein>
<gene>
    <name evidence="2" type="ORF">Zmor_015020</name>
</gene>
<dbReference type="Proteomes" id="UP001168821">
    <property type="component" value="Unassembled WGS sequence"/>
</dbReference>
<keyword evidence="3" id="KW-1185">Reference proteome</keyword>
<name>A0AA38MH73_9CUCU</name>
<proteinExistence type="predicted"/>
<sequence length="120" mass="13685">MTLSALSSAYLVKADSIYWHYFQLFVLALTSTLTGMLLVHCGQEVENEGDEMLAKFNNVRWVSFNTSNRRHALLILTVAHIPLRLKFTDTVSFNYELGIKVVRNLYSFATVFANISNFNT</sequence>
<comment type="caution">
    <text evidence="2">The sequence shown here is derived from an EMBL/GenBank/DDBJ whole genome shotgun (WGS) entry which is preliminary data.</text>
</comment>
<evidence type="ECO:0000256" key="1">
    <source>
        <dbReference type="SAM" id="Phobius"/>
    </source>
</evidence>
<accession>A0AA38MH73</accession>